<comment type="caution">
    <text evidence="1">The sequence shown here is derived from an EMBL/GenBank/DDBJ whole genome shotgun (WGS) entry which is preliminary data.</text>
</comment>
<accession>A0ABS4U4Q0</accession>
<dbReference type="RefSeq" id="WP_209647803.1">
    <property type="nucleotide sequence ID" value="NZ_JAGINW010000001.1"/>
</dbReference>
<name>A0ABS4U4Q0_9PSEU</name>
<reference evidence="1 2" key="1">
    <citation type="submission" date="2021-03" db="EMBL/GenBank/DDBJ databases">
        <title>Sequencing the genomes of 1000 actinobacteria strains.</title>
        <authorList>
            <person name="Klenk H.-P."/>
        </authorList>
    </citation>
    <scope>NUCLEOTIDE SEQUENCE [LARGE SCALE GENOMIC DNA]</scope>
    <source>
        <strain evidence="1 2">DSM 46670</strain>
    </source>
</reference>
<evidence type="ECO:0000313" key="2">
    <source>
        <dbReference type="Proteomes" id="UP001519332"/>
    </source>
</evidence>
<organism evidence="1 2">
    <name type="scientific">Kibdelosporangium banguiense</name>
    <dbReference type="NCBI Taxonomy" id="1365924"/>
    <lineage>
        <taxon>Bacteria</taxon>
        <taxon>Bacillati</taxon>
        <taxon>Actinomycetota</taxon>
        <taxon>Actinomycetes</taxon>
        <taxon>Pseudonocardiales</taxon>
        <taxon>Pseudonocardiaceae</taxon>
        <taxon>Kibdelosporangium</taxon>
    </lineage>
</organism>
<protein>
    <submittedName>
        <fullName evidence="1">Uncharacterized protein</fullName>
    </submittedName>
</protein>
<gene>
    <name evidence="1" type="ORF">JOF56_011564</name>
</gene>
<proteinExistence type="predicted"/>
<sequence length="101" mass="10735">MGQTFDNGAGDFATLVWDLSGHAQPVRIDASAREWFIDSRGTVVGNVAGDINFYRSGVLKDSIKGTSVNALGGFTDTGVVAGNKWNPATSDYLAVTYKRSC</sequence>
<keyword evidence="2" id="KW-1185">Reference proteome</keyword>
<evidence type="ECO:0000313" key="1">
    <source>
        <dbReference type="EMBL" id="MBP2331179.1"/>
    </source>
</evidence>
<dbReference type="Proteomes" id="UP001519332">
    <property type="component" value="Unassembled WGS sequence"/>
</dbReference>
<dbReference type="EMBL" id="JAGINW010000001">
    <property type="protein sequence ID" value="MBP2331179.1"/>
    <property type="molecule type" value="Genomic_DNA"/>
</dbReference>